<accession>A0ABT1VTB9</accession>
<dbReference type="Gene3D" id="1.10.10.10">
    <property type="entry name" value="Winged helix-like DNA-binding domain superfamily/Winged helix DNA-binding domain"/>
    <property type="match status" value="1"/>
</dbReference>
<dbReference type="Gene3D" id="1.20.120.530">
    <property type="entry name" value="GntR ligand-binding domain-like"/>
    <property type="match status" value="1"/>
</dbReference>
<evidence type="ECO:0000256" key="2">
    <source>
        <dbReference type="ARBA" id="ARBA00023125"/>
    </source>
</evidence>
<dbReference type="PANTHER" id="PTHR43537">
    <property type="entry name" value="TRANSCRIPTIONAL REGULATOR, GNTR FAMILY"/>
    <property type="match status" value="1"/>
</dbReference>
<dbReference type="SUPFAM" id="SSF48008">
    <property type="entry name" value="GntR ligand-binding domain-like"/>
    <property type="match status" value="1"/>
</dbReference>
<proteinExistence type="predicted"/>
<gene>
    <name evidence="5" type="ORF">NFI88_01880</name>
</gene>
<dbReference type="InterPro" id="IPR011711">
    <property type="entry name" value="GntR_C"/>
</dbReference>
<dbReference type="PROSITE" id="PS50949">
    <property type="entry name" value="HTH_GNTR"/>
    <property type="match status" value="1"/>
</dbReference>
<feature type="domain" description="HTH gntR-type" evidence="4">
    <location>
        <begin position="19"/>
        <end position="86"/>
    </location>
</feature>
<dbReference type="Proteomes" id="UP001524547">
    <property type="component" value="Unassembled WGS sequence"/>
</dbReference>
<dbReference type="InterPro" id="IPR000524">
    <property type="entry name" value="Tscrpt_reg_HTH_GntR"/>
</dbReference>
<evidence type="ECO:0000313" key="5">
    <source>
        <dbReference type="EMBL" id="MCQ8239589.1"/>
    </source>
</evidence>
<evidence type="ECO:0000256" key="1">
    <source>
        <dbReference type="ARBA" id="ARBA00023015"/>
    </source>
</evidence>
<keyword evidence="1" id="KW-0805">Transcription regulation</keyword>
<dbReference type="SUPFAM" id="SSF46785">
    <property type="entry name" value="Winged helix' DNA-binding domain"/>
    <property type="match status" value="1"/>
</dbReference>
<keyword evidence="2" id="KW-0238">DNA-binding</keyword>
<evidence type="ECO:0000313" key="6">
    <source>
        <dbReference type="Proteomes" id="UP001524547"/>
    </source>
</evidence>
<dbReference type="PANTHER" id="PTHR43537:SF39">
    <property type="entry name" value="HTH-TYPE TRANSCRIPTIONAL REGULATOR MCBR"/>
    <property type="match status" value="1"/>
</dbReference>
<organism evidence="5 6">
    <name type="scientific">Rhizosaccharibacter radicis</name>
    <dbReference type="NCBI Taxonomy" id="2782605"/>
    <lineage>
        <taxon>Bacteria</taxon>
        <taxon>Pseudomonadati</taxon>
        <taxon>Pseudomonadota</taxon>
        <taxon>Alphaproteobacteria</taxon>
        <taxon>Acetobacterales</taxon>
        <taxon>Acetobacteraceae</taxon>
        <taxon>Rhizosaccharibacter</taxon>
    </lineage>
</organism>
<dbReference type="RefSeq" id="WP_422918325.1">
    <property type="nucleotide sequence ID" value="NZ_JAMZEJ010000001.1"/>
</dbReference>
<keyword evidence="6" id="KW-1185">Reference proteome</keyword>
<protein>
    <submittedName>
        <fullName evidence="5">GntR family transcriptional regulator</fullName>
    </submittedName>
</protein>
<dbReference type="SMART" id="SM00345">
    <property type="entry name" value="HTH_GNTR"/>
    <property type="match status" value="1"/>
</dbReference>
<dbReference type="InterPro" id="IPR036390">
    <property type="entry name" value="WH_DNA-bd_sf"/>
</dbReference>
<sequence length="246" mass="26607">MSDTTISTDGDALLASPAISLAQQAYEYIRAALLSGRFTSGQKLVLRPLAKEIGISLTPLRDALLRLVVEQALVVNTRGGVVCVPRITADELEQILAVRVPLEGEVAARAASRITDDQVAELRRIHADYAASVQAGEDTAMLHNLRFHRRIGEIGGARIVNNILDGIWLRLGPLSRVPGTDLVELLDHPHHALIAALEARDPVQARDAAIREVRHGHDVTLSRLAHLGEQGHATSDRGVCKLLRVG</sequence>
<dbReference type="InterPro" id="IPR036388">
    <property type="entry name" value="WH-like_DNA-bd_sf"/>
</dbReference>
<reference evidence="5 6" key="1">
    <citation type="submission" date="2022-06" db="EMBL/GenBank/DDBJ databases">
        <title>Rhizosaccharibacter gen. nov. sp. nov. KSS12, endophytic bacteria isolated from sugarcane.</title>
        <authorList>
            <person name="Pitiwittayakul N."/>
        </authorList>
    </citation>
    <scope>NUCLEOTIDE SEQUENCE [LARGE SCALE GENOMIC DNA]</scope>
    <source>
        <strain evidence="5 6">KSS12</strain>
    </source>
</reference>
<dbReference type="SMART" id="SM00895">
    <property type="entry name" value="FCD"/>
    <property type="match status" value="1"/>
</dbReference>
<dbReference type="Pfam" id="PF07729">
    <property type="entry name" value="FCD"/>
    <property type="match status" value="1"/>
</dbReference>
<name>A0ABT1VTB9_9PROT</name>
<dbReference type="EMBL" id="JAMZEJ010000001">
    <property type="protein sequence ID" value="MCQ8239589.1"/>
    <property type="molecule type" value="Genomic_DNA"/>
</dbReference>
<evidence type="ECO:0000259" key="4">
    <source>
        <dbReference type="PROSITE" id="PS50949"/>
    </source>
</evidence>
<evidence type="ECO:0000256" key="3">
    <source>
        <dbReference type="ARBA" id="ARBA00023163"/>
    </source>
</evidence>
<comment type="caution">
    <text evidence="5">The sequence shown here is derived from an EMBL/GenBank/DDBJ whole genome shotgun (WGS) entry which is preliminary data.</text>
</comment>
<dbReference type="InterPro" id="IPR008920">
    <property type="entry name" value="TF_FadR/GntR_C"/>
</dbReference>
<keyword evidence="3" id="KW-0804">Transcription</keyword>
<dbReference type="Pfam" id="PF00392">
    <property type="entry name" value="GntR"/>
    <property type="match status" value="1"/>
</dbReference>